<evidence type="ECO:0000256" key="1">
    <source>
        <dbReference type="ARBA" id="ARBA00022630"/>
    </source>
</evidence>
<dbReference type="RefSeq" id="WP_092061581.1">
    <property type="nucleotide sequence ID" value="NZ_FNIN01000001.1"/>
</dbReference>
<dbReference type="CDD" id="cd02150">
    <property type="entry name" value="nitroreductase"/>
    <property type="match status" value="1"/>
</dbReference>
<evidence type="ECO:0000256" key="2">
    <source>
        <dbReference type="ARBA" id="ARBA00022643"/>
    </source>
</evidence>
<evidence type="ECO:0000256" key="3">
    <source>
        <dbReference type="ARBA" id="ARBA00023002"/>
    </source>
</evidence>
<evidence type="ECO:0000313" key="5">
    <source>
        <dbReference type="EMBL" id="SDN21272.1"/>
    </source>
</evidence>
<keyword evidence="6" id="KW-1185">Reference proteome</keyword>
<evidence type="ECO:0000259" key="4">
    <source>
        <dbReference type="Pfam" id="PF00881"/>
    </source>
</evidence>
<feature type="domain" description="Nitroreductase" evidence="4">
    <location>
        <begin position="85"/>
        <end position="148"/>
    </location>
</feature>
<dbReference type="EMBL" id="FNIN01000001">
    <property type="protein sequence ID" value="SDN21272.1"/>
    <property type="molecule type" value="Genomic_DNA"/>
</dbReference>
<keyword evidence="3" id="KW-0560">Oxidoreductase</keyword>
<reference evidence="5 6" key="1">
    <citation type="submission" date="2016-10" db="EMBL/GenBank/DDBJ databases">
        <authorList>
            <person name="de Groot N.N."/>
        </authorList>
    </citation>
    <scope>NUCLEOTIDE SEQUENCE [LARGE SCALE GENOMIC DNA]</scope>
    <source>
        <strain evidence="5 6">DSM 15269</strain>
    </source>
</reference>
<protein>
    <submittedName>
        <fullName evidence="5">Nitroreductase</fullName>
    </submittedName>
</protein>
<dbReference type="PANTHER" id="PTHR23026:SF90">
    <property type="entry name" value="IODOTYROSINE DEIODINASE 1"/>
    <property type="match status" value="1"/>
</dbReference>
<dbReference type="Pfam" id="PF00881">
    <property type="entry name" value="Nitroreductase"/>
    <property type="match status" value="2"/>
</dbReference>
<dbReference type="SUPFAM" id="SSF55469">
    <property type="entry name" value="FMN-dependent nitroreductase-like"/>
    <property type="match status" value="1"/>
</dbReference>
<dbReference type="InterPro" id="IPR029479">
    <property type="entry name" value="Nitroreductase"/>
</dbReference>
<name>A0A1G9ZIJ0_9BACT</name>
<dbReference type="Gene3D" id="3.40.109.10">
    <property type="entry name" value="NADH Oxidase"/>
    <property type="match status" value="1"/>
</dbReference>
<dbReference type="InterPro" id="IPR000415">
    <property type="entry name" value="Nitroreductase-like"/>
</dbReference>
<sequence>MEALEAILTRRSIRKFKKTPISRDMLEKLLRAAMAAPSADNAQPWHFIIVDAEELLKKVPKLNPYAAMSPEAPLNILVCANLHKVKNSNFWVQDISAAIQNLLLAAHAIGLGAVWTGIYPVPERVDGFKKLFKLPDYVVPVALIPIGYPDEYKEPEDRFDINNVHYNTWDEGY</sequence>
<feature type="domain" description="Nitroreductase" evidence="4">
    <location>
        <begin position="7"/>
        <end position="68"/>
    </location>
</feature>
<evidence type="ECO:0000313" key="6">
    <source>
        <dbReference type="Proteomes" id="UP000199602"/>
    </source>
</evidence>
<dbReference type="Proteomes" id="UP000199602">
    <property type="component" value="Unassembled WGS sequence"/>
</dbReference>
<proteinExistence type="predicted"/>
<dbReference type="AlphaFoldDB" id="A0A1G9ZIJ0"/>
<accession>A0A1G9ZIJ0</accession>
<dbReference type="STRING" id="206665.SAMN04488516_10146"/>
<keyword evidence="2" id="KW-0288">FMN</keyword>
<gene>
    <name evidence="5" type="ORF">SAMN04488516_10146</name>
</gene>
<keyword evidence="1" id="KW-0285">Flavoprotein</keyword>
<dbReference type="GO" id="GO:0016491">
    <property type="term" value="F:oxidoreductase activity"/>
    <property type="evidence" value="ECO:0007669"/>
    <property type="project" value="UniProtKB-KW"/>
</dbReference>
<organism evidence="5 6">
    <name type="scientific">Desulfonauticus submarinus</name>
    <dbReference type="NCBI Taxonomy" id="206665"/>
    <lineage>
        <taxon>Bacteria</taxon>
        <taxon>Pseudomonadati</taxon>
        <taxon>Thermodesulfobacteriota</taxon>
        <taxon>Desulfovibrionia</taxon>
        <taxon>Desulfovibrionales</taxon>
        <taxon>Desulfonauticaceae</taxon>
        <taxon>Desulfonauticus</taxon>
    </lineage>
</organism>
<dbReference type="PANTHER" id="PTHR23026">
    <property type="entry name" value="NADPH NITROREDUCTASE"/>
    <property type="match status" value="1"/>
</dbReference>
<dbReference type="OrthoDB" id="9798230at2"/>
<dbReference type="InterPro" id="IPR050627">
    <property type="entry name" value="Nitroreductase/BluB"/>
</dbReference>